<dbReference type="STRING" id="398579.Spea_4049"/>
<dbReference type="PROSITE" id="PS51755">
    <property type="entry name" value="OMPR_PHOB"/>
    <property type="match status" value="1"/>
</dbReference>
<dbReference type="eggNOG" id="COG3710">
    <property type="taxonomic scope" value="Bacteria"/>
</dbReference>
<dbReference type="KEGG" id="spl:Spea_4049"/>
<dbReference type="Proteomes" id="UP000002608">
    <property type="component" value="Chromosome"/>
</dbReference>
<evidence type="ECO:0000256" key="1">
    <source>
        <dbReference type="ARBA" id="ARBA00023125"/>
    </source>
</evidence>
<organism evidence="5 6">
    <name type="scientific">Shewanella pealeana (strain ATCC 700345 / ANG-SQ1)</name>
    <dbReference type="NCBI Taxonomy" id="398579"/>
    <lineage>
        <taxon>Bacteria</taxon>
        <taxon>Pseudomonadati</taxon>
        <taxon>Pseudomonadota</taxon>
        <taxon>Gammaproteobacteria</taxon>
        <taxon>Alteromonadales</taxon>
        <taxon>Shewanellaceae</taxon>
        <taxon>Shewanella</taxon>
    </lineage>
</organism>
<feature type="transmembrane region" description="Helical" evidence="3">
    <location>
        <begin position="114"/>
        <end position="134"/>
    </location>
</feature>
<name>A8H9X2_SHEPA</name>
<dbReference type="SUPFAM" id="SSF46894">
    <property type="entry name" value="C-terminal effector domain of the bipartite response regulators"/>
    <property type="match status" value="1"/>
</dbReference>
<evidence type="ECO:0000259" key="4">
    <source>
        <dbReference type="PROSITE" id="PS51755"/>
    </source>
</evidence>
<accession>A8H9X2</accession>
<dbReference type="InterPro" id="IPR016032">
    <property type="entry name" value="Sig_transdc_resp-reg_C-effctor"/>
</dbReference>
<keyword evidence="3" id="KW-0472">Membrane</keyword>
<proteinExistence type="predicted"/>
<keyword evidence="3" id="KW-0812">Transmembrane</keyword>
<dbReference type="HOGENOM" id="CLU_674206_0_0_6"/>
<keyword evidence="3" id="KW-1133">Transmembrane helix</keyword>
<dbReference type="Pfam" id="PF00486">
    <property type="entry name" value="Trans_reg_C"/>
    <property type="match status" value="1"/>
</dbReference>
<evidence type="ECO:0000256" key="3">
    <source>
        <dbReference type="SAM" id="Phobius"/>
    </source>
</evidence>
<evidence type="ECO:0000256" key="2">
    <source>
        <dbReference type="PROSITE-ProRule" id="PRU01091"/>
    </source>
</evidence>
<protein>
    <submittedName>
        <fullName evidence="5">Transcriptional regulator, CadC</fullName>
    </submittedName>
</protein>
<sequence length="413" mass="47327">MPVQLTPTLSLNVVQQHLVDAEDSSRIELSFAETAVLQLMLKHQGTLITREALLEAGWHDRVVSASSLQQCISVLRKKLANYPEVELKTIPRHGYVLHLANQSKNNYRFKKPKATLLFAVAVIASLLLLSYAYINHNQAPYNESLVNSKLSSVAGNIHVFTAAKQPKQSADDTNKRLKNQINDEPNWQAPFTSFTSFGLLSDKMDSFAICPDYQQNQCSGKQLINISSETKHGGQLELSDFLTTKIRMEQKTYNKLDLPELRKHQGDLKEQIYHGDLYFSIDDHRLVRSDIRISLVDLAPDSGIFYFAACITDEDCYTTPIRYEIRGHFKRTTEKWQQRTVERFDIEVSKTTLSSPNALSDTAQIIYLALRKQHLTQEQLSFYRIYQDDGTAIWQLPLVNDNIMWMQRQTLKL</sequence>
<gene>
    <name evidence="5" type="ordered locus">Spea_4049</name>
</gene>
<evidence type="ECO:0000313" key="6">
    <source>
        <dbReference type="Proteomes" id="UP000002608"/>
    </source>
</evidence>
<dbReference type="GO" id="GO:0000160">
    <property type="term" value="P:phosphorelay signal transduction system"/>
    <property type="evidence" value="ECO:0007669"/>
    <property type="project" value="InterPro"/>
</dbReference>
<dbReference type="InterPro" id="IPR001867">
    <property type="entry name" value="OmpR/PhoB-type_DNA-bd"/>
</dbReference>
<evidence type="ECO:0000313" key="5">
    <source>
        <dbReference type="EMBL" id="ABV89359.1"/>
    </source>
</evidence>
<dbReference type="InterPro" id="IPR036388">
    <property type="entry name" value="WH-like_DNA-bd_sf"/>
</dbReference>
<feature type="domain" description="OmpR/PhoB-type" evidence="4">
    <location>
        <begin position="1"/>
        <end position="99"/>
    </location>
</feature>
<keyword evidence="6" id="KW-1185">Reference proteome</keyword>
<dbReference type="CDD" id="cd00383">
    <property type="entry name" value="trans_reg_C"/>
    <property type="match status" value="1"/>
</dbReference>
<dbReference type="AlphaFoldDB" id="A8H9X2"/>
<reference evidence="5 6" key="1">
    <citation type="submission" date="2007-10" db="EMBL/GenBank/DDBJ databases">
        <title>Complete sequence of Shewanella pealeana ATCC 700345.</title>
        <authorList>
            <consortium name="US DOE Joint Genome Institute"/>
            <person name="Copeland A."/>
            <person name="Lucas S."/>
            <person name="Lapidus A."/>
            <person name="Barry K."/>
            <person name="Glavina del Rio T."/>
            <person name="Dalin E."/>
            <person name="Tice H."/>
            <person name="Pitluck S."/>
            <person name="Chertkov O."/>
            <person name="Brettin T."/>
            <person name="Bruce D."/>
            <person name="Detter J.C."/>
            <person name="Han C."/>
            <person name="Schmutz J."/>
            <person name="Larimer F."/>
            <person name="Land M."/>
            <person name="Hauser L."/>
            <person name="Kyrpides N."/>
            <person name="Kim E."/>
            <person name="Zhao J.-S.Z."/>
            <person name="Manno D."/>
            <person name="Hawari J."/>
            <person name="Richardson P."/>
        </authorList>
    </citation>
    <scope>NUCLEOTIDE SEQUENCE [LARGE SCALE GENOMIC DNA]</scope>
    <source>
        <strain evidence="6">ATCC 700345 / ANG-SQ1</strain>
    </source>
</reference>
<dbReference type="GO" id="GO:0006355">
    <property type="term" value="P:regulation of DNA-templated transcription"/>
    <property type="evidence" value="ECO:0007669"/>
    <property type="project" value="InterPro"/>
</dbReference>
<feature type="DNA-binding region" description="OmpR/PhoB-type" evidence="2">
    <location>
        <begin position="1"/>
        <end position="99"/>
    </location>
</feature>
<dbReference type="Gene3D" id="1.10.10.10">
    <property type="entry name" value="Winged helix-like DNA-binding domain superfamily/Winged helix DNA-binding domain"/>
    <property type="match status" value="1"/>
</dbReference>
<keyword evidence="1 2" id="KW-0238">DNA-binding</keyword>
<dbReference type="EMBL" id="CP000851">
    <property type="protein sequence ID" value="ABV89359.1"/>
    <property type="molecule type" value="Genomic_DNA"/>
</dbReference>
<dbReference type="GO" id="GO:0003677">
    <property type="term" value="F:DNA binding"/>
    <property type="evidence" value="ECO:0007669"/>
    <property type="project" value="UniProtKB-UniRule"/>
</dbReference>
<dbReference type="SMART" id="SM00862">
    <property type="entry name" value="Trans_reg_C"/>
    <property type="match status" value="1"/>
</dbReference>